<dbReference type="EMBL" id="SMOL01000781">
    <property type="protein sequence ID" value="KAB2596316.1"/>
    <property type="molecule type" value="Genomic_DNA"/>
</dbReference>
<evidence type="ECO:0000313" key="2">
    <source>
        <dbReference type="Proteomes" id="UP000327157"/>
    </source>
</evidence>
<protein>
    <submittedName>
        <fullName evidence="1">Uncharacterized protein</fullName>
    </submittedName>
</protein>
<reference evidence="1 2" key="3">
    <citation type="submission" date="2019-11" db="EMBL/GenBank/DDBJ databases">
        <title>A de novo genome assembly of a pear dwarfing rootstock.</title>
        <authorList>
            <person name="Wang F."/>
            <person name="Wang J."/>
            <person name="Li S."/>
            <person name="Zhang Y."/>
            <person name="Fang M."/>
            <person name="Ma L."/>
            <person name="Zhao Y."/>
            <person name="Jiang S."/>
        </authorList>
    </citation>
    <scope>NUCLEOTIDE SEQUENCE [LARGE SCALE GENOMIC DNA]</scope>
    <source>
        <strain evidence="1">S2</strain>
        <tissue evidence="1">Leaf</tissue>
    </source>
</reference>
<reference evidence="1 2" key="1">
    <citation type="submission" date="2019-09" db="EMBL/GenBank/DDBJ databases">
        <authorList>
            <person name="Ou C."/>
        </authorList>
    </citation>
    <scope>NUCLEOTIDE SEQUENCE [LARGE SCALE GENOMIC DNA]</scope>
    <source>
        <strain evidence="1">S2</strain>
        <tissue evidence="1">Leaf</tissue>
    </source>
</reference>
<dbReference type="OrthoDB" id="19944at2759"/>
<dbReference type="Proteomes" id="UP000327157">
    <property type="component" value="Chromosome 7"/>
</dbReference>
<organism evidence="1 2">
    <name type="scientific">Pyrus ussuriensis x Pyrus communis</name>
    <dbReference type="NCBI Taxonomy" id="2448454"/>
    <lineage>
        <taxon>Eukaryota</taxon>
        <taxon>Viridiplantae</taxon>
        <taxon>Streptophyta</taxon>
        <taxon>Embryophyta</taxon>
        <taxon>Tracheophyta</taxon>
        <taxon>Spermatophyta</taxon>
        <taxon>Magnoliopsida</taxon>
        <taxon>eudicotyledons</taxon>
        <taxon>Gunneridae</taxon>
        <taxon>Pentapetalae</taxon>
        <taxon>rosids</taxon>
        <taxon>fabids</taxon>
        <taxon>Rosales</taxon>
        <taxon>Rosaceae</taxon>
        <taxon>Amygdaloideae</taxon>
        <taxon>Maleae</taxon>
        <taxon>Pyrus</taxon>
    </lineage>
</organism>
<sequence length="177" mass="19595">MISFRNPETLPCLHDKVIAVATDIIAGLHLTRNRLQFGVPGILGGIIKGLKAGKEPHEKYDQDGKDDQDEIELHIDDVVIDGLVIIDGPAPSSSIQKNKTEKKDISLQNARKKLEVQVSTNGGLRSRIRVFEAIYHSQELRSGAEDFTSTAKELAKRMGTLEHSTMHILITYLLTSN</sequence>
<accession>A0A5N5EZX3</accession>
<comment type="caution">
    <text evidence="1">The sequence shown here is derived from an EMBL/GenBank/DDBJ whole genome shotgun (WGS) entry which is preliminary data.</text>
</comment>
<gene>
    <name evidence="1" type="ORF">D8674_031766</name>
</gene>
<name>A0A5N5EZX3_9ROSA</name>
<reference evidence="2" key="2">
    <citation type="submission" date="2019-10" db="EMBL/GenBank/DDBJ databases">
        <title>A de novo genome assembly of a pear dwarfing rootstock.</title>
        <authorList>
            <person name="Wang F."/>
            <person name="Wang J."/>
            <person name="Li S."/>
            <person name="Zhang Y."/>
            <person name="Fang M."/>
            <person name="Ma L."/>
            <person name="Zhao Y."/>
            <person name="Jiang S."/>
        </authorList>
    </citation>
    <scope>NUCLEOTIDE SEQUENCE [LARGE SCALE GENOMIC DNA]</scope>
</reference>
<evidence type="ECO:0000313" key="1">
    <source>
        <dbReference type="EMBL" id="KAB2596316.1"/>
    </source>
</evidence>
<dbReference type="AlphaFoldDB" id="A0A5N5EZX3"/>
<proteinExistence type="predicted"/>
<keyword evidence="2" id="KW-1185">Reference proteome</keyword>